<keyword evidence="1" id="KW-1133">Transmembrane helix</keyword>
<evidence type="ECO:0000313" key="2">
    <source>
        <dbReference type="EMBL" id="PVI07334.1"/>
    </source>
</evidence>
<proteinExistence type="predicted"/>
<evidence type="ECO:0000313" key="3">
    <source>
        <dbReference type="Proteomes" id="UP000244855"/>
    </source>
</evidence>
<feature type="transmembrane region" description="Helical" evidence="1">
    <location>
        <begin position="52"/>
        <end position="69"/>
    </location>
</feature>
<protein>
    <submittedName>
        <fullName evidence="2">Uncharacterized protein</fullName>
    </submittedName>
</protein>
<accession>A0A2V1ECC9</accession>
<feature type="transmembrane region" description="Helical" evidence="1">
    <location>
        <begin position="99"/>
        <end position="120"/>
    </location>
</feature>
<dbReference type="Proteomes" id="UP000244855">
    <property type="component" value="Unassembled WGS sequence"/>
</dbReference>
<sequence>MYVRVCVSVCVRASVPYFSSFSFARKTSISASFLCELGDWGLPWYVRTYTDFYQHLLSISLAILQFLLLNCKKNKLWVSFMDNYCVAMVHSTYKYCTCILTIGMLTKLYHAFSSFVSFFVRKSKLLGKLHGQPLGAMVPTYMQLHVYVYLVIDIPAEIHVPRFLFLCRE</sequence>
<name>A0A2V1ECC9_9PLEO</name>
<dbReference type="EMBL" id="KZ805304">
    <property type="protein sequence ID" value="PVI07334.1"/>
    <property type="molecule type" value="Genomic_DNA"/>
</dbReference>
<organism evidence="2 3">
    <name type="scientific">Periconia macrospinosa</name>
    <dbReference type="NCBI Taxonomy" id="97972"/>
    <lineage>
        <taxon>Eukaryota</taxon>
        <taxon>Fungi</taxon>
        <taxon>Dikarya</taxon>
        <taxon>Ascomycota</taxon>
        <taxon>Pezizomycotina</taxon>
        <taxon>Dothideomycetes</taxon>
        <taxon>Pleosporomycetidae</taxon>
        <taxon>Pleosporales</taxon>
        <taxon>Massarineae</taxon>
        <taxon>Periconiaceae</taxon>
        <taxon>Periconia</taxon>
    </lineage>
</organism>
<gene>
    <name evidence="2" type="ORF">DM02DRAFT_322715</name>
</gene>
<reference evidence="2 3" key="1">
    <citation type="journal article" date="2018" name="Sci. Rep.">
        <title>Comparative genomics provides insights into the lifestyle and reveals functional heterogeneity of dark septate endophytic fungi.</title>
        <authorList>
            <person name="Knapp D.G."/>
            <person name="Nemeth J.B."/>
            <person name="Barry K."/>
            <person name="Hainaut M."/>
            <person name="Henrissat B."/>
            <person name="Johnson J."/>
            <person name="Kuo A."/>
            <person name="Lim J.H.P."/>
            <person name="Lipzen A."/>
            <person name="Nolan M."/>
            <person name="Ohm R.A."/>
            <person name="Tamas L."/>
            <person name="Grigoriev I.V."/>
            <person name="Spatafora J.W."/>
            <person name="Nagy L.G."/>
            <person name="Kovacs G.M."/>
        </authorList>
    </citation>
    <scope>NUCLEOTIDE SEQUENCE [LARGE SCALE GENOMIC DNA]</scope>
    <source>
        <strain evidence="2 3">DSE2036</strain>
    </source>
</reference>
<keyword evidence="3" id="KW-1185">Reference proteome</keyword>
<keyword evidence="1" id="KW-0472">Membrane</keyword>
<dbReference type="AlphaFoldDB" id="A0A2V1ECC9"/>
<keyword evidence="1" id="KW-0812">Transmembrane</keyword>
<evidence type="ECO:0000256" key="1">
    <source>
        <dbReference type="SAM" id="Phobius"/>
    </source>
</evidence>